<protein>
    <submittedName>
        <fullName evidence="1">Uncharacterized protein</fullName>
    </submittedName>
</protein>
<accession>A0A0D7AKP6</accession>
<proteinExistence type="predicted"/>
<dbReference type="InterPro" id="IPR054208">
    <property type="entry name" value="DUF6914"/>
</dbReference>
<dbReference type="AlphaFoldDB" id="A0A0D7AKP6"/>
<organism evidence="1 2">
    <name type="scientific">Fistulina hepatica ATCC 64428</name>
    <dbReference type="NCBI Taxonomy" id="1128425"/>
    <lineage>
        <taxon>Eukaryota</taxon>
        <taxon>Fungi</taxon>
        <taxon>Dikarya</taxon>
        <taxon>Basidiomycota</taxon>
        <taxon>Agaricomycotina</taxon>
        <taxon>Agaricomycetes</taxon>
        <taxon>Agaricomycetidae</taxon>
        <taxon>Agaricales</taxon>
        <taxon>Fistulinaceae</taxon>
        <taxon>Fistulina</taxon>
    </lineage>
</organism>
<reference evidence="1 2" key="1">
    <citation type="journal article" date="2015" name="Fungal Genet. Biol.">
        <title>Evolution of novel wood decay mechanisms in Agaricales revealed by the genome sequences of Fistulina hepatica and Cylindrobasidium torrendii.</title>
        <authorList>
            <person name="Floudas D."/>
            <person name="Held B.W."/>
            <person name="Riley R."/>
            <person name="Nagy L.G."/>
            <person name="Koehler G."/>
            <person name="Ransdell A.S."/>
            <person name="Younus H."/>
            <person name="Chow J."/>
            <person name="Chiniquy J."/>
            <person name="Lipzen A."/>
            <person name="Tritt A."/>
            <person name="Sun H."/>
            <person name="Haridas S."/>
            <person name="LaButti K."/>
            <person name="Ohm R.A."/>
            <person name="Kues U."/>
            <person name="Blanchette R.A."/>
            <person name="Grigoriev I.V."/>
            <person name="Minto R.E."/>
            <person name="Hibbett D.S."/>
        </authorList>
    </citation>
    <scope>NUCLEOTIDE SEQUENCE [LARGE SCALE GENOMIC DNA]</scope>
    <source>
        <strain evidence="1 2">ATCC 64428</strain>
    </source>
</reference>
<evidence type="ECO:0000313" key="2">
    <source>
        <dbReference type="Proteomes" id="UP000054144"/>
    </source>
</evidence>
<keyword evidence="2" id="KW-1185">Reference proteome</keyword>
<name>A0A0D7AKP6_9AGAR</name>
<gene>
    <name evidence="1" type="ORF">FISHEDRAFT_69863</name>
</gene>
<sequence>MPFIEADKDRLYLTLNHRHNSPGYHWSLLLAPADPPPAEDDPQNLNCVCWDLANVMQDPVTGRKTSVPWYRRRRLTNQARSTTLITRVLLEKFSVSRRADTVRHISCIAERVPVYPDDSCKRWILRLLEALENAGLLRLPVPLATVGERAIKFADEVMWRVETRALKIVHTRDIPVLDARKMC</sequence>
<dbReference type="Pfam" id="PF21858">
    <property type="entry name" value="DUF6914"/>
    <property type="match status" value="1"/>
</dbReference>
<dbReference type="EMBL" id="KN881643">
    <property type="protein sequence ID" value="KIY52445.1"/>
    <property type="molecule type" value="Genomic_DNA"/>
</dbReference>
<evidence type="ECO:0000313" key="1">
    <source>
        <dbReference type="EMBL" id="KIY52445.1"/>
    </source>
</evidence>
<dbReference type="OrthoDB" id="2679825at2759"/>
<dbReference type="Proteomes" id="UP000054144">
    <property type="component" value="Unassembled WGS sequence"/>
</dbReference>